<reference evidence="1 2" key="1">
    <citation type="submission" date="2016-04" db="EMBL/GenBank/DDBJ databases">
        <title>Draft genome sequence of Janthinobacterium psychrotolerans sp. nov., isolated from freshwater sediments in Denmark.</title>
        <authorList>
            <person name="Gong X."/>
            <person name="Skrivergaard S."/>
            <person name="Korsgaard B.S."/>
            <person name="Schreiber L."/>
            <person name="Marshall I.P."/>
            <person name="Finster K."/>
            <person name="Schramm A."/>
        </authorList>
    </citation>
    <scope>NUCLEOTIDE SEQUENCE [LARGE SCALE GENOMIC DNA]</scope>
    <source>
        <strain evidence="1 2">S3-2</strain>
    </source>
</reference>
<dbReference type="RefSeq" id="WP_065306649.1">
    <property type="nucleotide sequence ID" value="NZ_LOCQ01000044.1"/>
</dbReference>
<organism evidence="1 2">
    <name type="scientific">Janthinobacterium psychrotolerans</name>
    <dbReference type="NCBI Taxonomy" id="1747903"/>
    <lineage>
        <taxon>Bacteria</taxon>
        <taxon>Pseudomonadati</taxon>
        <taxon>Pseudomonadota</taxon>
        <taxon>Betaproteobacteria</taxon>
        <taxon>Burkholderiales</taxon>
        <taxon>Oxalobacteraceae</taxon>
        <taxon>Janthinobacterium</taxon>
    </lineage>
</organism>
<dbReference type="InterPro" id="IPR000415">
    <property type="entry name" value="Nitroreductase-like"/>
</dbReference>
<name>A0A1A7C8V4_9BURK</name>
<accession>A0A1A7C8V4</accession>
<dbReference type="EMBL" id="LOCQ01000044">
    <property type="protein sequence ID" value="OBV40748.1"/>
    <property type="molecule type" value="Genomic_DNA"/>
</dbReference>
<dbReference type="STRING" id="1747903.ASR47_101954"/>
<evidence type="ECO:0000313" key="2">
    <source>
        <dbReference type="Proteomes" id="UP000092713"/>
    </source>
</evidence>
<sequence>MKNTLAIDAVLEDILDQARWAPSGDNTQPWRFEVRAARHVVVHGFDTRSHCVYDLDGHPSQLSLGALLESLALAASRHGLKLEAQRRPGMPEHLPTFDAVFVDAPGLAPDPLAAFLPQRTVQRRKLSTRSLRVSEKAALAASLPDDFGVLWLEGSRTRFAAARLMFNNARLRLIMPEAHRVHCDVIEWNARYSADRMPDQALGVDPMTARLMRWIMRSWRRVDFFNTWLAGTVAPRLQMDLLPGWYCAAHFALLAQSPPRTVDDYVAAGRAMQRFWLTATELGLQLQPELTPLIFARYVRERRLFSRTEGLHEVAQELAVQTRTLLGEEHTERAVFLGRIGAGAPARARSLRRPLQELIVAPGAKE</sequence>
<proteinExistence type="predicted"/>
<keyword evidence="2" id="KW-1185">Reference proteome</keyword>
<comment type="caution">
    <text evidence="1">The sequence shown here is derived from an EMBL/GenBank/DDBJ whole genome shotgun (WGS) entry which is preliminary data.</text>
</comment>
<gene>
    <name evidence="1" type="ORF">ASR47_101954</name>
</gene>
<protein>
    <submittedName>
        <fullName evidence="1">Nitroreductase family protein</fullName>
    </submittedName>
</protein>
<dbReference type="AlphaFoldDB" id="A0A1A7C8V4"/>
<dbReference type="OrthoDB" id="272552at2"/>
<dbReference type="SUPFAM" id="SSF55469">
    <property type="entry name" value="FMN-dependent nitroreductase-like"/>
    <property type="match status" value="1"/>
</dbReference>
<evidence type="ECO:0000313" key="1">
    <source>
        <dbReference type="EMBL" id="OBV40748.1"/>
    </source>
</evidence>
<dbReference type="Gene3D" id="3.40.109.10">
    <property type="entry name" value="NADH Oxidase"/>
    <property type="match status" value="2"/>
</dbReference>
<dbReference type="Proteomes" id="UP000092713">
    <property type="component" value="Unassembled WGS sequence"/>
</dbReference>
<dbReference type="GO" id="GO:0016491">
    <property type="term" value="F:oxidoreductase activity"/>
    <property type="evidence" value="ECO:0007669"/>
    <property type="project" value="InterPro"/>
</dbReference>
<dbReference type="PATRIC" id="fig|1747903.4.peg.4403"/>